<feature type="transmembrane region" description="Helical" evidence="6">
    <location>
        <begin position="128"/>
        <end position="146"/>
    </location>
</feature>
<feature type="transmembrane region" description="Helical" evidence="6">
    <location>
        <begin position="41"/>
        <end position="65"/>
    </location>
</feature>
<evidence type="ECO:0000256" key="5">
    <source>
        <dbReference type="ARBA" id="ARBA00023136"/>
    </source>
</evidence>
<evidence type="ECO:0000256" key="6">
    <source>
        <dbReference type="SAM" id="Phobius"/>
    </source>
</evidence>
<dbReference type="InterPro" id="IPR001123">
    <property type="entry name" value="LeuE-type"/>
</dbReference>
<dbReference type="PANTHER" id="PTHR30086">
    <property type="entry name" value="ARGININE EXPORTER PROTEIN ARGO"/>
    <property type="match status" value="1"/>
</dbReference>
<evidence type="ECO:0000313" key="8">
    <source>
        <dbReference type="Proteomes" id="UP001174210"/>
    </source>
</evidence>
<feature type="transmembrane region" description="Helical" evidence="6">
    <location>
        <begin position="186"/>
        <end position="205"/>
    </location>
</feature>
<keyword evidence="2" id="KW-1003">Cell membrane</keyword>
<accession>A0ABT8IS56</accession>
<sequence>MELSMILGFWSVAALLVCTPGADWAYAITAGLGGRTLVPSIGGILFGYAVVVAAVAVGLGALVAANPVLLDALTVGGALYLLWLGIGGLVRSARPLAAQAEAQTAAVVASPVGSFLRGAGVSGFNPKGLLVLVALVPQFTTAHGAWAPAAQMLVLGGLFVGTCAVVYLGVAVLARRLLSARPRGTIVMARVSAVAMTLIGLSLLIERAVQLL</sequence>
<gene>
    <name evidence="7" type="ORF">P5G59_00610</name>
</gene>
<organism evidence="7 8">
    <name type="scientific">Leifsonia virtsii</name>
    <dbReference type="NCBI Taxonomy" id="3035915"/>
    <lineage>
        <taxon>Bacteria</taxon>
        <taxon>Bacillati</taxon>
        <taxon>Actinomycetota</taxon>
        <taxon>Actinomycetes</taxon>
        <taxon>Micrococcales</taxon>
        <taxon>Microbacteriaceae</taxon>
        <taxon>Leifsonia</taxon>
    </lineage>
</organism>
<proteinExistence type="predicted"/>
<evidence type="ECO:0000256" key="3">
    <source>
        <dbReference type="ARBA" id="ARBA00022692"/>
    </source>
</evidence>
<protein>
    <submittedName>
        <fullName evidence="7">LysE family transporter</fullName>
    </submittedName>
</protein>
<keyword evidence="4 6" id="KW-1133">Transmembrane helix</keyword>
<evidence type="ECO:0000256" key="4">
    <source>
        <dbReference type="ARBA" id="ARBA00022989"/>
    </source>
</evidence>
<reference evidence="7" key="1">
    <citation type="submission" date="2023-03" db="EMBL/GenBank/DDBJ databases">
        <title>MT1 and MT2 Draft Genomes of Novel Species.</title>
        <authorList>
            <person name="Venkateswaran K."/>
        </authorList>
    </citation>
    <scope>NUCLEOTIDE SEQUENCE</scope>
    <source>
        <strain evidence="7">F6_8S_P_1A</strain>
    </source>
</reference>
<keyword evidence="3 6" id="KW-0812">Transmembrane</keyword>
<dbReference type="RefSeq" id="WP_301215003.1">
    <property type="nucleotide sequence ID" value="NZ_JAROCB010000001.1"/>
</dbReference>
<evidence type="ECO:0000313" key="7">
    <source>
        <dbReference type="EMBL" id="MDN4595628.1"/>
    </source>
</evidence>
<comment type="subcellular location">
    <subcellularLocation>
        <location evidence="1">Cell membrane</location>
        <topology evidence="1">Multi-pass membrane protein</topology>
    </subcellularLocation>
</comment>
<dbReference type="PANTHER" id="PTHR30086:SF20">
    <property type="entry name" value="ARGININE EXPORTER PROTEIN ARGO-RELATED"/>
    <property type="match status" value="1"/>
</dbReference>
<comment type="caution">
    <text evidence="7">The sequence shown here is derived from an EMBL/GenBank/DDBJ whole genome shotgun (WGS) entry which is preliminary data.</text>
</comment>
<keyword evidence="5 6" id="KW-0472">Membrane</keyword>
<keyword evidence="8" id="KW-1185">Reference proteome</keyword>
<evidence type="ECO:0000256" key="1">
    <source>
        <dbReference type="ARBA" id="ARBA00004651"/>
    </source>
</evidence>
<evidence type="ECO:0000256" key="2">
    <source>
        <dbReference type="ARBA" id="ARBA00022475"/>
    </source>
</evidence>
<dbReference type="Pfam" id="PF01810">
    <property type="entry name" value="LysE"/>
    <property type="match status" value="1"/>
</dbReference>
<dbReference type="EMBL" id="JAROCB010000001">
    <property type="protein sequence ID" value="MDN4595628.1"/>
    <property type="molecule type" value="Genomic_DNA"/>
</dbReference>
<feature type="transmembrane region" description="Helical" evidence="6">
    <location>
        <begin position="152"/>
        <end position="174"/>
    </location>
</feature>
<feature type="transmembrane region" description="Helical" evidence="6">
    <location>
        <begin position="72"/>
        <end position="90"/>
    </location>
</feature>
<name>A0ABT8IS56_9MICO</name>
<dbReference type="Proteomes" id="UP001174210">
    <property type="component" value="Unassembled WGS sequence"/>
</dbReference>